<evidence type="ECO:0000313" key="2">
    <source>
        <dbReference type="EMBL" id="PWB87368.1"/>
    </source>
</evidence>
<proteinExistence type="predicted"/>
<sequence>MDTKKLIIIAIVAIILIAAAIILVTNSVNYERIEITPNGTSIEVPANQTRYVNDIESIKIWKWNDGVLLTHNSQENGYDIINLTGSGYNAMADLIKNGEMENIDGITCYVINADELLEIHVFDIIKVNYNGKLYCIPLSNETSHDNIMICCKDKDIAVHMAKSVVYKNVYPDTNKLDDAKSTIENMTGDLQSKANDYVNNVDLDDAKSTIENITNDLPSSGDAKSAMDQITGDLKSMIPGL</sequence>
<gene>
    <name evidence="2" type="ORF">MBBTH_09330</name>
</gene>
<feature type="transmembrane region" description="Helical" evidence="1">
    <location>
        <begin position="6"/>
        <end position="25"/>
    </location>
</feature>
<keyword evidence="3" id="KW-1185">Reference proteome</keyword>
<reference evidence="2 3" key="1">
    <citation type="submission" date="2017-03" db="EMBL/GenBank/DDBJ databases">
        <title>Genome sequence of Methanobrevibacter thaueri.</title>
        <authorList>
            <person name="Poehlein A."/>
            <person name="Seedorf H."/>
            <person name="Daniel R."/>
        </authorList>
    </citation>
    <scope>NUCLEOTIDE SEQUENCE [LARGE SCALE GENOMIC DNA]</scope>
    <source>
        <strain evidence="2 3">DSM 11995</strain>
    </source>
</reference>
<accession>A0A315XNC9</accession>
<evidence type="ECO:0000313" key="3">
    <source>
        <dbReference type="Proteomes" id="UP000251717"/>
    </source>
</evidence>
<evidence type="ECO:0000256" key="1">
    <source>
        <dbReference type="SAM" id="Phobius"/>
    </source>
</evidence>
<dbReference type="OrthoDB" id="77874at2157"/>
<keyword evidence="1" id="KW-0812">Transmembrane</keyword>
<dbReference type="AlphaFoldDB" id="A0A315XNC9"/>
<keyword evidence="1" id="KW-0472">Membrane</keyword>
<keyword evidence="1" id="KW-1133">Transmembrane helix</keyword>
<dbReference type="RefSeq" id="WP_116591894.1">
    <property type="nucleotide sequence ID" value="NZ_MZGS01000020.1"/>
</dbReference>
<comment type="caution">
    <text evidence="2">The sequence shown here is derived from an EMBL/GenBank/DDBJ whole genome shotgun (WGS) entry which is preliminary data.</text>
</comment>
<protein>
    <submittedName>
        <fullName evidence="2">Uncharacterized protein</fullName>
    </submittedName>
</protein>
<dbReference type="Proteomes" id="UP000251717">
    <property type="component" value="Unassembled WGS sequence"/>
</dbReference>
<name>A0A315XNC9_9EURY</name>
<dbReference type="EMBL" id="MZGS01000020">
    <property type="protein sequence ID" value="PWB87368.1"/>
    <property type="molecule type" value="Genomic_DNA"/>
</dbReference>
<organism evidence="2 3">
    <name type="scientific">Methanobrevibacter thaueri</name>
    <dbReference type="NCBI Taxonomy" id="190975"/>
    <lineage>
        <taxon>Archaea</taxon>
        <taxon>Methanobacteriati</taxon>
        <taxon>Methanobacteriota</taxon>
        <taxon>Methanomada group</taxon>
        <taxon>Methanobacteria</taxon>
        <taxon>Methanobacteriales</taxon>
        <taxon>Methanobacteriaceae</taxon>
        <taxon>Methanobrevibacter</taxon>
    </lineage>
</organism>